<sequence>MVSSWDRKRDFRASSLATSSSSETPPPPYSFLDEPSPEPCQKKGRRPQWTTWQMAASQAPEADRSMDEVGDLEERRDTFLASMERMRDLRQSGNQANASQPGDVTCAPTSFTEIETVNTTEQAEHEETRFMSPSWGVGGENRLTLHRGGLASFKNLETPSGEQDNAEEIEDCIIVDPQSLPPRDHNGNRLKTKKKKTGARSVPAPTARRLRIMQMTAKAKSGK</sequence>
<dbReference type="KEGG" id="ker:91104426"/>
<feature type="compositionally biased region" description="Basic and acidic residues" evidence="1">
    <location>
        <begin position="61"/>
        <end position="75"/>
    </location>
</feature>
<feature type="region of interest" description="Disordered" evidence="1">
    <location>
        <begin position="118"/>
        <end position="138"/>
    </location>
</feature>
<evidence type="ECO:0000313" key="3">
    <source>
        <dbReference type="Proteomes" id="UP001358614"/>
    </source>
</evidence>
<organism evidence="2 3">
    <name type="scientific">Kwoniella europaea PYCC6329</name>
    <dbReference type="NCBI Taxonomy" id="1423913"/>
    <lineage>
        <taxon>Eukaryota</taxon>
        <taxon>Fungi</taxon>
        <taxon>Dikarya</taxon>
        <taxon>Basidiomycota</taxon>
        <taxon>Agaricomycotina</taxon>
        <taxon>Tremellomycetes</taxon>
        <taxon>Tremellales</taxon>
        <taxon>Cryptococcaceae</taxon>
        <taxon>Kwoniella</taxon>
    </lineage>
</organism>
<keyword evidence="3" id="KW-1185">Reference proteome</keyword>
<gene>
    <name evidence="2" type="ORF">V865_005625</name>
</gene>
<protein>
    <submittedName>
        <fullName evidence="2">Uncharacterized protein</fullName>
    </submittedName>
</protein>
<name>A0AAX4KNG3_9TREE</name>
<proteinExistence type="predicted"/>
<feature type="compositionally biased region" description="Polar residues" evidence="1">
    <location>
        <begin position="91"/>
        <end position="109"/>
    </location>
</feature>
<accession>A0AAX4KNG3</accession>
<dbReference type="AlphaFoldDB" id="A0AAX4KNG3"/>
<feature type="region of interest" description="Disordered" evidence="1">
    <location>
        <begin position="90"/>
        <end position="109"/>
    </location>
</feature>
<dbReference type="RefSeq" id="XP_066085491.1">
    <property type="nucleotide sequence ID" value="XM_066229394.1"/>
</dbReference>
<feature type="compositionally biased region" description="Basic residues" evidence="1">
    <location>
        <begin position="188"/>
        <end position="198"/>
    </location>
</feature>
<feature type="region of interest" description="Disordered" evidence="1">
    <location>
        <begin position="176"/>
        <end position="206"/>
    </location>
</feature>
<feature type="compositionally biased region" description="Basic and acidic residues" evidence="1">
    <location>
        <begin position="1"/>
        <end position="12"/>
    </location>
</feature>
<dbReference type="Proteomes" id="UP001358614">
    <property type="component" value="Chromosome 1"/>
</dbReference>
<dbReference type="GeneID" id="91104426"/>
<feature type="region of interest" description="Disordered" evidence="1">
    <location>
        <begin position="1"/>
        <end position="75"/>
    </location>
</feature>
<evidence type="ECO:0000313" key="2">
    <source>
        <dbReference type="EMBL" id="WWD07524.1"/>
    </source>
</evidence>
<reference evidence="2 3" key="1">
    <citation type="submission" date="2024-01" db="EMBL/GenBank/DDBJ databases">
        <title>Comparative genomics of Cryptococcus and Kwoniella reveals pathogenesis evolution and contrasting modes of karyotype evolution via chromosome fusion or intercentromeric recombination.</title>
        <authorList>
            <person name="Coelho M.A."/>
            <person name="David-Palma M."/>
            <person name="Shea T."/>
            <person name="Bowers K."/>
            <person name="McGinley-Smith S."/>
            <person name="Mohammad A.W."/>
            <person name="Gnirke A."/>
            <person name="Yurkov A.M."/>
            <person name="Nowrousian M."/>
            <person name="Sun S."/>
            <person name="Cuomo C.A."/>
            <person name="Heitman J."/>
        </authorList>
    </citation>
    <scope>NUCLEOTIDE SEQUENCE [LARGE SCALE GENOMIC DNA]</scope>
    <source>
        <strain evidence="2 3">PYCC6329</strain>
    </source>
</reference>
<feature type="compositionally biased region" description="Low complexity" evidence="1">
    <location>
        <begin position="13"/>
        <end position="23"/>
    </location>
</feature>
<evidence type="ECO:0000256" key="1">
    <source>
        <dbReference type="SAM" id="MobiDB-lite"/>
    </source>
</evidence>
<dbReference type="EMBL" id="CP144089">
    <property type="protein sequence ID" value="WWD07524.1"/>
    <property type="molecule type" value="Genomic_DNA"/>
</dbReference>